<dbReference type="GO" id="GO:0051321">
    <property type="term" value="P:meiotic cell cycle"/>
    <property type="evidence" value="ECO:0007669"/>
    <property type="project" value="TreeGrafter"/>
</dbReference>
<evidence type="ECO:0000256" key="4">
    <source>
        <dbReference type="ARBA" id="ARBA00023212"/>
    </source>
</evidence>
<sequence length="793" mass="87624">MLTGTSSSHHSWDPVTETFILSTIGKGNTGRLVISGMDHVVSGSLVERFLTIGTLLRRMEHLVSELRQSSIKAVPSFHAFTHSLSSVLKSISSSVSKTLQTSYLENINPDIHTLTSVWVACAPVEADLRSLASLCHRQPELSPSQYSPLPRTAPELLSSIYRRLETALDNHSLRTTAAIFAFMLTAASADYFDQLSKSLGYGKRDLSSRFSLFPLDPHEGPDIGILEDDALEGNQENSYIASSDGRSFPSFFSPSLSQALLRARQSLKLLHAAQPGHPLLVSSRSRRKIHWFWTEELVESAWLDSQVFTSEALHERQPSEPATYGVSASSLASSSQYKDEFQAFRFFDLEPGSHLRALAEVDKLTAISKFDAFIQTFPASLPSLTPTLSDLTDLVLAPLADHINSLSSALVDTLLTLNPYLNFHNHLVLLRSYLLVTSQAFRSRLEHALFSDAAEGTSTQTSARTMALRRPRSSASQEHTTSTPPDSWVIGLAPSLTAGDTWPPGGADLSYSLRTVIIDSLDIDYHGRQLSDQPRQLSGEDEEESRKLAEEAEWRLGFAIRDLPVGSGRAKWLNPRMDNVNRALFRMTLSTSEPLFPTLASSQKLFLHFRFVASSFVTALSSYVFDNAIRGIFDHFLSQLDRRGRDRDASEGAKEFADVFELANYHSKIMDDILGACLLRSSQKAVGDLLRGVLEIILEFGILMGDRRRGAFEEYQAAGPLGDLFSRFKSKMKTLMKVLKTLVDKGASSSRVVLEDARFGSGPLPPAVEGTANLLGLLVRLDVSRWWTHGTAK</sequence>
<dbReference type="Pfam" id="PF17681">
    <property type="entry name" value="GCP_N_terminal"/>
    <property type="match status" value="1"/>
</dbReference>
<keyword evidence="4 5" id="KW-0206">Cytoskeleton</keyword>
<evidence type="ECO:0000256" key="1">
    <source>
        <dbReference type="ARBA" id="ARBA00010337"/>
    </source>
</evidence>
<evidence type="ECO:0000256" key="6">
    <source>
        <dbReference type="SAM" id="MobiDB-lite"/>
    </source>
</evidence>
<reference evidence="9 10" key="1">
    <citation type="submission" date="2018-02" db="EMBL/GenBank/DDBJ databases">
        <title>Genome sequence of the basidiomycete white-rot fungus Phlebia centrifuga.</title>
        <authorList>
            <person name="Granchi Z."/>
            <person name="Peng M."/>
            <person name="de Vries R.P."/>
            <person name="Hilden K."/>
            <person name="Makela M.R."/>
            <person name="Grigoriev I."/>
            <person name="Riley R."/>
        </authorList>
    </citation>
    <scope>NUCLEOTIDE SEQUENCE [LARGE SCALE GENOMIC DNA]</scope>
    <source>
        <strain evidence="9 10">FBCC195</strain>
    </source>
</reference>
<dbReference type="Proteomes" id="UP000186601">
    <property type="component" value="Unassembled WGS sequence"/>
</dbReference>
<evidence type="ECO:0000259" key="7">
    <source>
        <dbReference type="Pfam" id="PF04130"/>
    </source>
</evidence>
<evidence type="ECO:0000256" key="5">
    <source>
        <dbReference type="RuleBase" id="RU363050"/>
    </source>
</evidence>
<dbReference type="GO" id="GO:0043015">
    <property type="term" value="F:gamma-tubulin binding"/>
    <property type="evidence" value="ECO:0007669"/>
    <property type="project" value="InterPro"/>
</dbReference>
<dbReference type="PANTHER" id="PTHR19302:SF70">
    <property type="entry name" value="GAMMA-TUBULIN COMPLEX COMPONENT 6"/>
    <property type="match status" value="1"/>
</dbReference>
<feature type="region of interest" description="Disordered" evidence="6">
    <location>
        <begin position="460"/>
        <end position="487"/>
    </location>
</feature>
<keyword evidence="2 5" id="KW-0963">Cytoplasm</keyword>
<comment type="subcellular location">
    <subcellularLocation>
        <location evidence="5">Cytoplasm</location>
        <location evidence="5">Cytoskeleton</location>
        <location evidence="5">Microtubule organizing center</location>
    </subcellularLocation>
</comment>
<feature type="domain" description="Gamma tubulin complex component C-terminal" evidence="7">
    <location>
        <begin position="603"/>
        <end position="787"/>
    </location>
</feature>
<dbReference type="GO" id="GO:0000278">
    <property type="term" value="P:mitotic cell cycle"/>
    <property type="evidence" value="ECO:0007669"/>
    <property type="project" value="TreeGrafter"/>
</dbReference>
<evidence type="ECO:0000313" key="9">
    <source>
        <dbReference type="EMBL" id="PSS37864.1"/>
    </source>
</evidence>
<dbReference type="GO" id="GO:0000930">
    <property type="term" value="C:gamma-tubulin complex"/>
    <property type="evidence" value="ECO:0007669"/>
    <property type="project" value="UniProtKB-ARBA"/>
</dbReference>
<comment type="similarity">
    <text evidence="1 5">Belongs to the TUBGCP family.</text>
</comment>
<feature type="domain" description="Gamma tubulin complex component protein N-terminal" evidence="8">
    <location>
        <begin position="29"/>
        <end position="274"/>
    </location>
</feature>
<dbReference type="PANTHER" id="PTHR19302">
    <property type="entry name" value="GAMMA TUBULIN COMPLEX PROTEIN"/>
    <property type="match status" value="1"/>
</dbReference>
<comment type="caution">
    <text evidence="9">The sequence shown here is derived from an EMBL/GenBank/DDBJ whole genome shotgun (WGS) entry which is preliminary data.</text>
</comment>
<dbReference type="Gene3D" id="1.20.120.1900">
    <property type="entry name" value="Gamma-tubulin complex, C-terminal domain"/>
    <property type="match status" value="1"/>
</dbReference>
<dbReference type="InterPro" id="IPR042241">
    <property type="entry name" value="GCP_C_sf"/>
</dbReference>
<dbReference type="GO" id="GO:0000922">
    <property type="term" value="C:spindle pole"/>
    <property type="evidence" value="ECO:0007669"/>
    <property type="project" value="InterPro"/>
</dbReference>
<accession>A0A2R6S6E0</accession>
<gene>
    <name evidence="9" type="ORF">PHLCEN_2v332</name>
</gene>
<dbReference type="GO" id="GO:0031122">
    <property type="term" value="P:cytoplasmic microtubule organization"/>
    <property type="evidence" value="ECO:0007669"/>
    <property type="project" value="TreeGrafter"/>
</dbReference>
<protein>
    <recommendedName>
        <fullName evidence="5">Spindle pole body component</fullName>
    </recommendedName>
</protein>
<dbReference type="OrthoDB" id="775571at2759"/>
<feature type="compositionally biased region" description="Polar residues" evidence="6">
    <location>
        <begin position="473"/>
        <end position="485"/>
    </location>
</feature>
<dbReference type="GO" id="GO:0051011">
    <property type="term" value="F:microtubule minus-end binding"/>
    <property type="evidence" value="ECO:0007669"/>
    <property type="project" value="TreeGrafter"/>
</dbReference>
<dbReference type="Pfam" id="PF04130">
    <property type="entry name" value="GCP_C_terminal"/>
    <property type="match status" value="1"/>
</dbReference>
<dbReference type="EMBL" id="MLYV02000029">
    <property type="protein sequence ID" value="PSS37864.1"/>
    <property type="molecule type" value="Genomic_DNA"/>
</dbReference>
<dbReference type="InterPro" id="IPR041470">
    <property type="entry name" value="GCP_N"/>
</dbReference>
<keyword evidence="3 5" id="KW-0493">Microtubule</keyword>
<dbReference type="GO" id="GO:0007020">
    <property type="term" value="P:microtubule nucleation"/>
    <property type="evidence" value="ECO:0007669"/>
    <property type="project" value="InterPro"/>
</dbReference>
<dbReference type="InterPro" id="IPR007259">
    <property type="entry name" value="GCP"/>
</dbReference>
<dbReference type="GO" id="GO:0005874">
    <property type="term" value="C:microtubule"/>
    <property type="evidence" value="ECO:0007669"/>
    <property type="project" value="UniProtKB-KW"/>
</dbReference>
<evidence type="ECO:0000313" key="10">
    <source>
        <dbReference type="Proteomes" id="UP000186601"/>
    </source>
</evidence>
<evidence type="ECO:0000256" key="3">
    <source>
        <dbReference type="ARBA" id="ARBA00022701"/>
    </source>
</evidence>
<keyword evidence="10" id="KW-1185">Reference proteome</keyword>
<dbReference type="InterPro" id="IPR040457">
    <property type="entry name" value="GCP_C"/>
</dbReference>
<evidence type="ECO:0000259" key="8">
    <source>
        <dbReference type="Pfam" id="PF17681"/>
    </source>
</evidence>
<dbReference type="GO" id="GO:0051225">
    <property type="term" value="P:spindle assembly"/>
    <property type="evidence" value="ECO:0007669"/>
    <property type="project" value="TreeGrafter"/>
</dbReference>
<dbReference type="GO" id="GO:0005816">
    <property type="term" value="C:spindle pole body"/>
    <property type="evidence" value="ECO:0007669"/>
    <property type="project" value="UniProtKB-ARBA"/>
</dbReference>
<evidence type="ECO:0000256" key="2">
    <source>
        <dbReference type="ARBA" id="ARBA00022490"/>
    </source>
</evidence>
<dbReference type="AlphaFoldDB" id="A0A2R6S6E0"/>
<name>A0A2R6S6E0_9APHY</name>
<dbReference type="STRING" id="98765.A0A2R6S6E0"/>
<proteinExistence type="inferred from homology"/>
<organism evidence="9 10">
    <name type="scientific">Hermanssonia centrifuga</name>
    <dbReference type="NCBI Taxonomy" id="98765"/>
    <lineage>
        <taxon>Eukaryota</taxon>
        <taxon>Fungi</taxon>
        <taxon>Dikarya</taxon>
        <taxon>Basidiomycota</taxon>
        <taxon>Agaricomycotina</taxon>
        <taxon>Agaricomycetes</taxon>
        <taxon>Polyporales</taxon>
        <taxon>Meruliaceae</taxon>
        <taxon>Hermanssonia</taxon>
    </lineage>
</organism>